<evidence type="ECO:0000259" key="1">
    <source>
        <dbReference type="Pfam" id="PF02627"/>
    </source>
</evidence>
<dbReference type="Pfam" id="PF02627">
    <property type="entry name" value="CMD"/>
    <property type="match status" value="1"/>
</dbReference>
<dbReference type="RefSeq" id="WP_326013812.1">
    <property type="nucleotide sequence ID" value="NZ_JAOZYC010000001.1"/>
</dbReference>
<dbReference type="Gene3D" id="1.20.1290.10">
    <property type="entry name" value="AhpD-like"/>
    <property type="match status" value="1"/>
</dbReference>
<evidence type="ECO:0000313" key="3">
    <source>
        <dbReference type="Proteomes" id="UP001354931"/>
    </source>
</evidence>
<name>A0ABU6EZX9_9ACTN</name>
<dbReference type="PANTHER" id="PTHR34846">
    <property type="entry name" value="4-CARBOXYMUCONOLACTONE DECARBOXYLASE FAMILY PROTEIN (AFU_ORTHOLOGUE AFUA_6G11590)"/>
    <property type="match status" value="1"/>
</dbReference>
<keyword evidence="3" id="KW-1185">Reference proteome</keyword>
<dbReference type="EMBL" id="JAOZYC010000001">
    <property type="protein sequence ID" value="MEB8336226.1"/>
    <property type="molecule type" value="Genomic_DNA"/>
</dbReference>
<evidence type="ECO:0000313" key="2">
    <source>
        <dbReference type="EMBL" id="MEB8336226.1"/>
    </source>
</evidence>
<feature type="domain" description="Carboxymuconolactone decarboxylase-like" evidence="1">
    <location>
        <begin position="63"/>
        <end position="147"/>
    </location>
</feature>
<reference evidence="2 3" key="1">
    <citation type="submission" date="2022-10" db="EMBL/GenBank/DDBJ databases">
        <authorList>
            <person name="Xie J."/>
            <person name="Shen N."/>
        </authorList>
    </citation>
    <scope>NUCLEOTIDE SEQUENCE [LARGE SCALE GENOMIC DNA]</scope>
    <source>
        <strain evidence="2 3">YIM65594</strain>
    </source>
</reference>
<dbReference type="Proteomes" id="UP001354931">
    <property type="component" value="Unassembled WGS sequence"/>
</dbReference>
<dbReference type="SUPFAM" id="SSF69118">
    <property type="entry name" value="AhpD-like"/>
    <property type="match status" value="1"/>
</dbReference>
<organism evidence="2 3">
    <name type="scientific">Streptomyces endophyticus</name>
    <dbReference type="NCBI Taxonomy" id="714166"/>
    <lineage>
        <taxon>Bacteria</taxon>
        <taxon>Bacillati</taxon>
        <taxon>Actinomycetota</taxon>
        <taxon>Actinomycetes</taxon>
        <taxon>Kitasatosporales</taxon>
        <taxon>Streptomycetaceae</taxon>
        <taxon>Streptomyces</taxon>
    </lineage>
</organism>
<sequence>MTTTPEAGPTGPRIAPLPVRQWPPQMHEALAALTPAAPRHPVPEKGAKRPKGLNALGVLAHYPELTRAFNVFNGHLLFATTLTIRQRELLILRISAVREATYEWRQHVWIARHEAGMTDEEIERIGEGPEAAGWSEEERFLLRAVDELIADARIADATWRGLAKELDERQLMDVVFSVGAYDTIAMVFRTFDVVLDDDLKA</sequence>
<protein>
    <submittedName>
        <fullName evidence="2">Carboxymuconolactone decarboxylase family protein</fullName>
    </submittedName>
</protein>
<dbReference type="InterPro" id="IPR003779">
    <property type="entry name" value="CMD-like"/>
</dbReference>
<gene>
    <name evidence="2" type="ORF">OKJ99_01650</name>
</gene>
<comment type="caution">
    <text evidence="2">The sequence shown here is derived from an EMBL/GenBank/DDBJ whole genome shotgun (WGS) entry which is preliminary data.</text>
</comment>
<proteinExistence type="predicted"/>
<dbReference type="PANTHER" id="PTHR34846:SF5">
    <property type="entry name" value="CARBOXYMUCONOLACTONE DECARBOXYLASE-LIKE DOMAIN-CONTAINING PROTEIN"/>
    <property type="match status" value="1"/>
</dbReference>
<accession>A0ABU6EZX9</accession>
<dbReference type="InterPro" id="IPR029032">
    <property type="entry name" value="AhpD-like"/>
</dbReference>